<dbReference type="GO" id="GO:0000287">
    <property type="term" value="F:magnesium ion binding"/>
    <property type="evidence" value="ECO:0007669"/>
    <property type="project" value="TreeGrafter"/>
</dbReference>
<gene>
    <name evidence="2" type="ORF">Sangu_2494300</name>
</gene>
<dbReference type="SUPFAM" id="SSF48576">
    <property type="entry name" value="Terpenoid synthases"/>
    <property type="match status" value="1"/>
</dbReference>
<dbReference type="SFLD" id="SFLDG01014">
    <property type="entry name" value="Terpene_Cyclase_Like_1_N-term"/>
    <property type="match status" value="1"/>
</dbReference>
<sequence>MHILSLSSPILLPKYSKPSPTPRPPSPECFTGIWLNRSKGILPSCKARLTPISRATTNRVDLAVVGDAQKEDPAGEALEVVGTLGGLTEYIKKFLSSIDEGRINVSPYDTAWVALIRDINGEDSPQFPASLEWIAQNQLHDGSWGEQYVFSAYDRLLNTLACVVALRSWNVHPHKSEKGIAFIKEKIHKLEHANAENMTSGFEIVFPALLQRARDIGIHDLPYDAPVLQDIYAARNYKLARIPKELMHKVRTSLLFSLEGLEDLEWQKLLKLRQHNGSFLFSPSSTAFAFMQTKDEDCLKYINYIVQKFNGGVDRLTRLGISRLFQSEIKNCLEYVHSFWNERGLFCGQKSEFVDVDSTSVGFMLLRLNGFNVSPDVLKKFKKDDGFSCFYGQTFESLSPIFNLYRASQVKNGWEIPWYASLPRVVARLFIETYCGSDYIWVGKSLYRTPKINNDAYLELAKLDFNSSQAQHQTEWNHMQEWYENSNLQELGISKKDVLVAHFLASASAFEPERSKERSAWAKSRIISKIITSYFNRETTSSEEKAAFLAEFRHSSISDQPKTNRSPSNLSLFFLYCSIVYTMNRSISDNIGEYVSASVLAHSRIYRPAILIPITLQQLQEGIDKTLGDELENATWAQELCINAENGSVKHMGIEEDMQKLVQLVHEEPTGIDKDIKQTFLLVAKALYYDAYFPAQTVDIHMSKVLFLPVP</sequence>
<dbReference type="Gene3D" id="1.50.10.130">
    <property type="entry name" value="Terpene synthase, N-terminal domain"/>
    <property type="match status" value="2"/>
</dbReference>
<dbReference type="EMBL" id="JACGWK010000162">
    <property type="protein sequence ID" value="KAL0304944.1"/>
    <property type="molecule type" value="Genomic_DNA"/>
</dbReference>
<dbReference type="InterPro" id="IPR001906">
    <property type="entry name" value="Terpene_synth_N"/>
</dbReference>
<protein>
    <submittedName>
        <fullName evidence="2">Syn-copalyl diphosphate synthase TPS3, chloroplastic</fullName>
    </submittedName>
</protein>
<accession>A0AAW2KEW5</accession>
<proteinExistence type="predicted"/>
<feature type="domain" description="Terpene synthase N-terminal" evidence="1">
    <location>
        <begin position="266"/>
        <end position="411"/>
    </location>
</feature>
<dbReference type="InterPro" id="IPR008949">
    <property type="entry name" value="Isoprenoid_synthase_dom_sf"/>
</dbReference>
<comment type="caution">
    <text evidence="2">The sequence shown here is derived from an EMBL/GenBank/DDBJ whole genome shotgun (WGS) entry which is preliminary data.</text>
</comment>
<dbReference type="Gene3D" id="1.10.600.10">
    <property type="entry name" value="Farnesyl Diphosphate Synthase"/>
    <property type="match status" value="1"/>
</dbReference>
<dbReference type="AlphaFoldDB" id="A0AAW2KEW5"/>
<dbReference type="Gene3D" id="1.50.10.160">
    <property type="match status" value="1"/>
</dbReference>
<dbReference type="InterPro" id="IPR036965">
    <property type="entry name" value="Terpene_synth_N_sf"/>
</dbReference>
<dbReference type="InterPro" id="IPR008930">
    <property type="entry name" value="Terpenoid_cyclase/PrenylTrfase"/>
</dbReference>
<dbReference type="SUPFAM" id="SSF48239">
    <property type="entry name" value="Terpenoid cyclases/Protein prenyltransferases"/>
    <property type="match status" value="2"/>
</dbReference>
<reference evidence="2" key="1">
    <citation type="submission" date="2020-06" db="EMBL/GenBank/DDBJ databases">
        <authorList>
            <person name="Li T."/>
            <person name="Hu X."/>
            <person name="Zhang T."/>
            <person name="Song X."/>
            <person name="Zhang H."/>
            <person name="Dai N."/>
            <person name="Sheng W."/>
            <person name="Hou X."/>
            <person name="Wei L."/>
        </authorList>
    </citation>
    <scope>NUCLEOTIDE SEQUENCE</scope>
    <source>
        <strain evidence="2">G01</strain>
        <tissue evidence="2">Leaf</tissue>
    </source>
</reference>
<dbReference type="GO" id="GO:0009507">
    <property type="term" value="C:chloroplast"/>
    <property type="evidence" value="ECO:0007669"/>
    <property type="project" value="TreeGrafter"/>
</dbReference>
<dbReference type="GO" id="GO:0009686">
    <property type="term" value="P:gibberellin biosynthetic process"/>
    <property type="evidence" value="ECO:0007669"/>
    <property type="project" value="TreeGrafter"/>
</dbReference>
<evidence type="ECO:0000313" key="2">
    <source>
        <dbReference type="EMBL" id="KAL0304944.1"/>
    </source>
</evidence>
<dbReference type="PANTHER" id="PTHR31739:SF30">
    <property type="entry name" value="COPAL-8-OL DIPHOSPHATE HYDRATASE, CHLOROPLASTIC"/>
    <property type="match status" value="1"/>
</dbReference>
<dbReference type="Pfam" id="PF01397">
    <property type="entry name" value="Terpene_synth"/>
    <property type="match status" value="1"/>
</dbReference>
<name>A0AAW2KEW5_9LAMI</name>
<dbReference type="PANTHER" id="PTHR31739">
    <property type="entry name" value="ENT-COPALYL DIPHOSPHATE SYNTHASE, CHLOROPLASTIC"/>
    <property type="match status" value="1"/>
</dbReference>
<evidence type="ECO:0000259" key="1">
    <source>
        <dbReference type="Pfam" id="PF01397"/>
    </source>
</evidence>
<reference evidence="2" key="2">
    <citation type="journal article" date="2024" name="Plant">
        <title>Genomic evolution and insights into agronomic trait innovations of Sesamum species.</title>
        <authorList>
            <person name="Miao H."/>
            <person name="Wang L."/>
            <person name="Qu L."/>
            <person name="Liu H."/>
            <person name="Sun Y."/>
            <person name="Le M."/>
            <person name="Wang Q."/>
            <person name="Wei S."/>
            <person name="Zheng Y."/>
            <person name="Lin W."/>
            <person name="Duan Y."/>
            <person name="Cao H."/>
            <person name="Xiong S."/>
            <person name="Wang X."/>
            <person name="Wei L."/>
            <person name="Li C."/>
            <person name="Ma Q."/>
            <person name="Ju M."/>
            <person name="Zhao R."/>
            <person name="Li G."/>
            <person name="Mu C."/>
            <person name="Tian Q."/>
            <person name="Mei H."/>
            <person name="Zhang T."/>
            <person name="Gao T."/>
            <person name="Zhang H."/>
        </authorList>
    </citation>
    <scope>NUCLEOTIDE SEQUENCE</scope>
    <source>
        <strain evidence="2">G01</strain>
    </source>
</reference>
<organism evidence="2">
    <name type="scientific">Sesamum angustifolium</name>
    <dbReference type="NCBI Taxonomy" id="2727405"/>
    <lineage>
        <taxon>Eukaryota</taxon>
        <taxon>Viridiplantae</taxon>
        <taxon>Streptophyta</taxon>
        <taxon>Embryophyta</taxon>
        <taxon>Tracheophyta</taxon>
        <taxon>Spermatophyta</taxon>
        <taxon>Magnoliopsida</taxon>
        <taxon>eudicotyledons</taxon>
        <taxon>Gunneridae</taxon>
        <taxon>Pentapetalae</taxon>
        <taxon>asterids</taxon>
        <taxon>lamiids</taxon>
        <taxon>Lamiales</taxon>
        <taxon>Pedaliaceae</taxon>
        <taxon>Sesamum</taxon>
    </lineage>
</organism>
<dbReference type="GO" id="GO:0010333">
    <property type="term" value="F:terpene synthase activity"/>
    <property type="evidence" value="ECO:0007669"/>
    <property type="project" value="InterPro"/>
</dbReference>
<dbReference type="InterPro" id="IPR050148">
    <property type="entry name" value="Terpene_synthase-like"/>
</dbReference>